<dbReference type="Gene3D" id="3.10.10.10">
    <property type="entry name" value="HIV Type 1 Reverse Transcriptase, subunit A, domain 1"/>
    <property type="match status" value="1"/>
</dbReference>
<dbReference type="SUPFAM" id="SSF53098">
    <property type="entry name" value="Ribonuclease H-like"/>
    <property type="match status" value="1"/>
</dbReference>
<accession>A0A9W2YNX6</accession>
<dbReference type="GO" id="GO:0004519">
    <property type="term" value="F:endonuclease activity"/>
    <property type="evidence" value="ECO:0007669"/>
    <property type="project" value="UniProtKB-KW"/>
</dbReference>
<evidence type="ECO:0000256" key="1">
    <source>
        <dbReference type="ARBA" id="ARBA00022679"/>
    </source>
</evidence>
<keyword evidence="9" id="KW-1185">Reference proteome</keyword>
<dbReference type="InterPro" id="IPR041373">
    <property type="entry name" value="RT_RNaseH"/>
</dbReference>
<dbReference type="GeneID" id="129922427"/>
<dbReference type="AlphaFoldDB" id="A0A9W2YNX6"/>
<evidence type="ECO:0000259" key="7">
    <source>
        <dbReference type="PROSITE" id="PS50878"/>
    </source>
</evidence>
<dbReference type="InterPro" id="IPR001584">
    <property type="entry name" value="Integrase_cat-core"/>
</dbReference>
<dbReference type="InterPro" id="IPR012337">
    <property type="entry name" value="RNaseH-like_sf"/>
</dbReference>
<evidence type="ECO:0000256" key="5">
    <source>
        <dbReference type="ARBA" id="ARBA00022801"/>
    </source>
</evidence>
<dbReference type="Proteomes" id="UP001165740">
    <property type="component" value="Chromosome 13"/>
</dbReference>
<keyword evidence="1" id="KW-0808">Transferase</keyword>
<dbReference type="CDD" id="cd09274">
    <property type="entry name" value="RNase_HI_RT_Ty3"/>
    <property type="match status" value="1"/>
</dbReference>
<dbReference type="Pfam" id="PF17921">
    <property type="entry name" value="Integrase_H2C2"/>
    <property type="match status" value="1"/>
</dbReference>
<dbReference type="InterPro" id="IPR043128">
    <property type="entry name" value="Rev_trsase/Diguanyl_cyclase"/>
</dbReference>
<dbReference type="GO" id="GO:0003676">
    <property type="term" value="F:nucleic acid binding"/>
    <property type="evidence" value="ECO:0007669"/>
    <property type="project" value="InterPro"/>
</dbReference>
<dbReference type="Pfam" id="PF17917">
    <property type="entry name" value="RT_RNaseH"/>
    <property type="match status" value="1"/>
</dbReference>
<reference evidence="10" key="1">
    <citation type="submission" date="2025-08" db="UniProtKB">
        <authorList>
            <consortium name="RefSeq"/>
        </authorList>
    </citation>
    <scope>IDENTIFICATION</scope>
</reference>
<keyword evidence="4" id="KW-0255">Endonuclease</keyword>
<gene>
    <name evidence="10" type="primary">LOC129922427</name>
</gene>
<dbReference type="InterPro" id="IPR041588">
    <property type="entry name" value="Integrase_H2C2"/>
</dbReference>
<evidence type="ECO:0000313" key="10">
    <source>
        <dbReference type="RefSeq" id="XP_055864405.1"/>
    </source>
</evidence>
<dbReference type="PROSITE" id="PS50878">
    <property type="entry name" value="RT_POL"/>
    <property type="match status" value="1"/>
</dbReference>
<dbReference type="GO" id="GO:0016787">
    <property type="term" value="F:hydrolase activity"/>
    <property type="evidence" value="ECO:0007669"/>
    <property type="project" value="UniProtKB-KW"/>
</dbReference>
<evidence type="ECO:0000256" key="3">
    <source>
        <dbReference type="ARBA" id="ARBA00022722"/>
    </source>
</evidence>
<dbReference type="Gene3D" id="1.10.340.70">
    <property type="match status" value="1"/>
</dbReference>
<organism evidence="9 10">
    <name type="scientific">Biomphalaria glabrata</name>
    <name type="common">Bloodfluke planorb</name>
    <name type="synonym">Freshwater snail</name>
    <dbReference type="NCBI Taxonomy" id="6526"/>
    <lineage>
        <taxon>Eukaryota</taxon>
        <taxon>Metazoa</taxon>
        <taxon>Spiralia</taxon>
        <taxon>Lophotrochozoa</taxon>
        <taxon>Mollusca</taxon>
        <taxon>Gastropoda</taxon>
        <taxon>Heterobranchia</taxon>
        <taxon>Euthyneura</taxon>
        <taxon>Panpulmonata</taxon>
        <taxon>Hygrophila</taxon>
        <taxon>Lymnaeoidea</taxon>
        <taxon>Planorbidae</taxon>
        <taxon>Biomphalaria</taxon>
    </lineage>
</organism>
<dbReference type="InterPro" id="IPR050951">
    <property type="entry name" value="Retrovirus_Pol_polyprotein"/>
</dbReference>
<keyword evidence="3" id="KW-0540">Nuclease</keyword>
<evidence type="ECO:0000313" key="9">
    <source>
        <dbReference type="Proteomes" id="UP001165740"/>
    </source>
</evidence>
<evidence type="ECO:0000256" key="2">
    <source>
        <dbReference type="ARBA" id="ARBA00022695"/>
    </source>
</evidence>
<keyword evidence="6" id="KW-0695">RNA-directed DNA polymerase</keyword>
<dbReference type="CDD" id="cd01647">
    <property type="entry name" value="RT_LTR"/>
    <property type="match status" value="1"/>
</dbReference>
<dbReference type="PANTHER" id="PTHR37984">
    <property type="entry name" value="PROTEIN CBG26694"/>
    <property type="match status" value="1"/>
</dbReference>
<evidence type="ECO:0000256" key="6">
    <source>
        <dbReference type="ARBA" id="ARBA00022918"/>
    </source>
</evidence>
<dbReference type="GO" id="GO:0015074">
    <property type="term" value="P:DNA integration"/>
    <property type="evidence" value="ECO:0007669"/>
    <property type="project" value="InterPro"/>
</dbReference>
<dbReference type="OrthoDB" id="6135160at2759"/>
<dbReference type="Gene3D" id="3.30.70.270">
    <property type="match status" value="2"/>
</dbReference>
<dbReference type="InterPro" id="IPR036397">
    <property type="entry name" value="RNaseH_sf"/>
</dbReference>
<dbReference type="Pfam" id="PF00078">
    <property type="entry name" value="RVT_1"/>
    <property type="match status" value="1"/>
</dbReference>
<dbReference type="Gene3D" id="3.30.420.10">
    <property type="entry name" value="Ribonuclease H-like superfamily/Ribonuclease H"/>
    <property type="match status" value="1"/>
</dbReference>
<feature type="domain" description="Reverse transcriptase" evidence="7">
    <location>
        <begin position="508"/>
        <end position="689"/>
    </location>
</feature>
<dbReference type="FunFam" id="3.30.420.10:FF:000032">
    <property type="entry name" value="Retrovirus-related Pol polyprotein from transposon 297-like Protein"/>
    <property type="match status" value="1"/>
</dbReference>
<dbReference type="Pfam" id="PF00665">
    <property type="entry name" value="rve"/>
    <property type="match status" value="1"/>
</dbReference>
<dbReference type="SUPFAM" id="SSF56672">
    <property type="entry name" value="DNA/RNA polymerases"/>
    <property type="match status" value="1"/>
</dbReference>
<dbReference type="GO" id="GO:0003964">
    <property type="term" value="F:RNA-directed DNA polymerase activity"/>
    <property type="evidence" value="ECO:0007669"/>
    <property type="project" value="UniProtKB-KW"/>
</dbReference>
<dbReference type="InterPro" id="IPR043502">
    <property type="entry name" value="DNA/RNA_pol_sf"/>
</dbReference>
<dbReference type="PANTHER" id="PTHR37984:SF5">
    <property type="entry name" value="PROTEIN NYNRIN-LIKE"/>
    <property type="match status" value="1"/>
</dbReference>
<sequence>MNVNKDELIEMQQNDPTISNICKNLCNRTEGPYSKINGVAIKHKKIRNGNEVLQIVIPQQLRKSIIETCHDSPLAGHMAYTRTLEKIRHNCFWPKMEQEVKAYTKSCVQCIRRNPITGKHKAPLQETDTVETPFEKLAMDIAELPTVTAKGNRYILSFMDFATRWPEAFPLKHIDASTICQTLLLLFTMIGFPRTIVSDNGTQFKAALTAAFTKLTEVNQVFSTVYHAQANSIVERWNKSMKIMLDKVCMENPNNWDEMLPYILFAYREAKNESTGFSPYELVHNRKMRGPLHLWKQNMLEIKEEDFPLIVKNKNQLTYAVKTAQENIKRSTKKHRDIKNKNRVLREFEEGDTVYVKMRDEEEFYDGPYTIEKKVGNVTYEVEMNGIVRKLHVNKLKGSPRREHAMVVQGNDAEECEIFEDETDSELNFFLHACAVSQHIETPAANEEQVENVLREYKDVITNQLGRTSIIQHKIRLKDYSAIKKKNYTIPTAYCDKVKEELNKLLKDGTIRRVDEQSEYVSPIVIVKKKDNTLRVCCDFRELNSKTVIDAEPLPLPEQLIEKIGSSEIFTTCDLNRGFWQIEMEERSKKFAAFSCNLPGLVGVYQWNVMPFGLVNSTATFQKCMAKLLEGIEDVVFYVDDICIFSKTWENHIKTLKQVLNRLRENKLTIAPDKLHIGKTKIEFLGYEIGNKQIRPTRSNLNKIMQVKPPETKKDIQAIIGLFNFYKKFISNYTQLISPLYDLLKVKNSNKDTYKKIIAASKECREAVDKLKEIFNDDKRLHIPSKDKVFELYTDASDTAIGACLMQRDDKNNLVPIEYLSRRLSRAETRYSTIEKECLAIVWCTLRLKRHLLGRFFLIFTDHKPLTTLNVKANTNSRITRWTMILADFHFEIKQIKGKDNVIADFMSRYIQDNQNDLDNDLCHVSQNLYC</sequence>
<dbReference type="InterPro" id="IPR000477">
    <property type="entry name" value="RT_dom"/>
</dbReference>
<name>A0A9W2YNX6_BIOGL</name>
<dbReference type="FunFam" id="1.10.340.70:FF:000001">
    <property type="entry name" value="Retrovirus-related Pol polyprotein from transposon gypsy-like Protein"/>
    <property type="match status" value="1"/>
</dbReference>
<dbReference type="RefSeq" id="XP_055864405.1">
    <property type="nucleotide sequence ID" value="XM_056008430.1"/>
</dbReference>
<proteinExistence type="predicted"/>
<keyword evidence="2" id="KW-0548">Nucleotidyltransferase</keyword>
<keyword evidence="5" id="KW-0378">Hydrolase</keyword>
<evidence type="ECO:0000256" key="4">
    <source>
        <dbReference type="ARBA" id="ARBA00022759"/>
    </source>
</evidence>
<protein>
    <submittedName>
        <fullName evidence="10">Uncharacterized protein LOC129922427</fullName>
    </submittedName>
</protein>
<feature type="domain" description="Integrase catalytic" evidence="8">
    <location>
        <begin position="129"/>
        <end position="287"/>
    </location>
</feature>
<dbReference type="PROSITE" id="PS50994">
    <property type="entry name" value="INTEGRASE"/>
    <property type="match status" value="1"/>
</dbReference>
<evidence type="ECO:0000259" key="8">
    <source>
        <dbReference type="PROSITE" id="PS50994"/>
    </source>
</evidence>